<proteinExistence type="predicted"/>
<protein>
    <submittedName>
        <fullName evidence="1">Uncharacterized protein</fullName>
    </submittedName>
</protein>
<dbReference type="Proteomes" id="UP000308600">
    <property type="component" value="Unassembled WGS sequence"/>
</dbReference>
<accession>A0ACD2ZYT9</accession>
<feature type="non-terminal residue" evidence="1">
    <location>
        <position position="1"/>
    </location>
</feature>
<reference evidence="1 2" key="1">
    <citation type="journal article" date="2019" name="Nat. Ecol. Evol.">
        <title>Megaphylogeny resolves global patterns of mushroom evolution.</title>
        <authorList>
            <person name="Varga T."/>
            <person name="Krizsan K."/>
            <person name="Foldi C."/>
            <person name="Dima B."/>
            <person name="Sanchez-Garcia M."/>
            <person name="Sanchez-Ramirez S."/>
            <person name="Szollosi G.J."/>
            <person name="Szarkandi J.G."/>
            <person name="Papp V."/>
            <person name="Albert L."/>
            <person name="Andreopoulos W."/>
            <person name="Angelini C."/>
            <person name="Antonin V."/>
            <person name="Barry K.W."/>
            <person name="Bougher N.L."/>
            <person name="Buchanan P."/>
            <person name="Buyck B."/>
            <person name="Bense V."/>
            <person name="Catcheside P."/>
            <person name="Chovatia M."/>
            <person name="Cooper J."/>
            <person name="Damon W."/>
            <person name="Desjardin D."/>
            <person name="Finy P."/>
            <person name="Geml J."/>
            <person name="Haridas S."/>
            <person name="Hughes K."/>
            <person name="Justo A."/>
            <person name="Karasinski D."/>
            <person name="Kautmanova I."/>
            <person name="Kiss B."/>
            <person name="Kocsube S."/>
            <person name="Kotiranta H."/>
            <person name="LaButti K.M."/>
            <person name="Lechner B.E."/>
            <person name="Liimatainen K."/>
            <person name="Lipzen A."/>
            <person name="Lukacs Z."/>
            <person name="Mihaltcheva S."/>
            <person name="Morgado L.N."/>
            <person name="Niskanen T."/>
            <person name="Noordeloos M.E."/>
            <person name="Ohm R.A."/>
            <person name="Ortiz-Santana B."/>
            <person name="Ovrebo C."/>
            <person name="Racz N."/>
            <person name="Riley R."/>
            <person name="Savchenko A."/>
            <person name="Shiryaev A."/>
            <person name="Soop K."/>
            <person name="Spirin V."/>
            <person name="Szebenyi C."/>
            <person name="Tomsovsky M."/>
            <person name="Tulloss R.E."/>
            <person name="Uehling J."/>
            <person name="Grigoriev I.V."/>
            <person name="Vagvolgyi C."/>
            <person name="Papp T."/>
            <person name="Martin F.M."/>
            <person name="Miettinen O."/>
            <person name="Hibbett D.S."/>
            <person name="Nagy L.G."/>
        </authorList>
    </citation>
    <scope>NUCLEOTIDE SEQUENCE [LARGE SCALE GENOMIC DNA]</scope>
    <source>
        <strain evidence="1 2">NL-1719</strain>
    </source>
</reference>
<dbReference type="EMBL" id="ML209357">
    <property type="protein sequence ID" value="TFK58451.1"/>
    <property type="molecule type" value="Genomic_DNA"/>
</dbReference>
<sequence length="111" mass="13029">EGHRKVSWIWGALGDGVAEVVNDELKDDLRVEWCKSRARCKRWQEEVILLKEEMRRVLMFLDSSAGMWKARAEFQKEGVDEACQEGIGAYALEQRTLCTNLYSHFTELWKY</sequence>
<feature type="non-terminal residue" evidence="1">
    <location>
        <position position="111"/>
    </location>
</feature>
<name>A0ACD2ZYT9_9AGAR</name>
<evidence type="ECO:0000313" key="2">
    <source>
        <dbReference type="Proteomes" id="UP000308600"/>
    </source>
</evidence>
<organism evidence="1 2">
    <name type="scientific">Pluteus cervinus</name>
    <dbReference type="NCBI Taxonomy" id="181527"/>
    <lineage>
        <taxon>Eukaryota</taxon>
        <taxon>Fungi</taxon>
        <taxon>Dikarya</taxon>
        <taxon>Basidiomycota</taxon>
        <taxon>Agaricomycotina</taxon>
        <taxon>Agaricomycetes</taxon>
        <taxon>Agaricomycetidae</taxon>
        <taxon>Agaricales</taxon>
        <taxon>Pluteineae</taxon>
        <taxon>Pluteaceae</taxon>
        <taxon>Pluteus</taxon>
    </lineage>
</organism>
<keyword evidence="2" id="KW-1185">Reference proteome</keyword>
<evidence type="ECO:0000313" key="1">
    <source>
        <dbReference type="EMBL" id="TFK58451.1"/>
    </source>
</evidence>
<gene>
    <name evidence="1" type="ORF">BDN72DRAFT_744339</name>
</gene>